<dbReference type="InterPro" id="IPR015422">
    <property type="entry name" value="PyrdxlP-dep_Trfase_small"/>
</dbReference>
<dbReference type="InterPro" id="IPR015424">
    <property type="entry name" value="PyrdxlP-dep_Trfase"/>
</dbReference>
<dbReference type="PANTHER" id="PTHR43586:SF21">
    <property type="entry name" value="PYRIDOXAL PHOSPHATE (PLP)-DEPENDENT ASPARTATE AMINOTRANSFERASE SUPERFAMILY"/>
    <property type="match status" value="1"/>
</dbReference>
<keyword evidence="4" id="KW-1185">Reference proteome</keyword>
<feature type="domain" description="Aminotransferase class V" evidence="2">
    <location>
        <begin position="26"/>
        <end position="404"/>
    </location>
</feature>
<dbReference type="Proteomes" id="UP001596977">
    <property type="component" value="Unassembled WGS sequence"/>
</dbReference>
<gene>
    <name evidence="3" type="ORF">ACFQ1E_19470</name>
</gene>
<evidence type="ECO:0000313" key="4">
    <source>
        <dbReference type="Proteomes" id="UP001596977"/>
    </source>
</evidence>
<dbReference type="SUPFAM" id="SSF53383">
    <property type="entry name" value="PLP-dependent transferases"/>
    <property type="match status" value="1"/>
</dbReference>
<sequence>MSFPIDAVRARFPALRQPGADGLPRVYFDAPGGTQTCSDAIRRMVAHLESGTANSGGAFRTSIETDALSADAHAAMADLLGGRPEEIAFGPNMTSLTLAVSRALARTWAQGDEIVLTRLDHDANVAPWLLAARDRGVTVRWLDFDPDTGRWSAEDLPALLGPRTRLVALGMASNALGTVNPVAEAVKLVRARSDALVYVDAVQSVPHLVTDVAALGADFLACSPYKFFGPHQGVLWAREAVVEHVEAYKVRPAHDEGAHRFESGTPSWEGQGGVLGTIEYLEWLGGEIDPSANSRRARLEAAMRGATDYERVLGERLLAGLATIPGLRLWGPPTMEGRVPTFSFTIEGHHPDAIAEHLASREIYAWSGHFYAVEVIARLGLEPAGGLLRVGLCHYNTAEEVDRLIAALRTL</sequence>
<protein>
    <submittedName>
        <fullName evidence="3">Cysteine desulfurase-like protein</fullName>
    </submittedName>
</protein>
<comment type="caution">
    <text evidence="3">The sequence shown here is derived from an EMBL/GenBank/DDBJ whole genome shotgun (WGS) entry which is preliminary data.</text>
</comment>
<dbReference type="PANTHER" id="PTHR43586">
    <property type="entry name" value="CYSTEINE DESULFURASE"/>
    <property type="match status" value="1"/>
</dbReference>
<dbReference type="Pfam" id="PF00266">
    <property type="entry name" value="Aminotran_5"/>
    <property type="match status" value="1"/>
</dbReference>
<evidence type="ECO:0000259" key="2">
    <source>
        <dbReference type="Pfam" id="PF00266"/>
    </source>
</evidence>
<dbReference type="Gene3D" id="3.40.640.10">
    <property type="entry name" value="Type I PLP-dependent aspartate aminotransferase-like (Major domain)"/>
    <property type="match status" value="1"/>
</dbReference>
<dbReference type="Gene3D" id="3.90.1150.10">
    <property type="entry name" value="Aspartate Aminotransferase, domain 1"/>
    <property type="match status" value="1"/>
</dbReference>
<evidence type="ECO:0000256" key="1">
    <source>
        <dbReference type="ARBA" id="ARBA00022898"/>
    </source>
</evidence>
<dbReference type="RefSeq" id="WP_264946493.1">
    <property type="nucleotide sequence ID" value="NZ_JAPDRA010000014.1"/>
</dbReference>
<proteinExistence type="predicted"/>
<dbReference type="InterPro" id="IPR000192">
    <property type="entry name" value="Aminotrans_V_dom"/>
</dbReference>
<name>A0ABW3HCJ0_9SPHN</name>
<organism evidence="3 4">
    <name type="scientific">Sphingomonas canadensis</name>
    <dbReference type="NCBI Taxonomy" id="1219257"/>
    <lineage>
        <taxon>Bacteria</taxon>
        <taxon>Pseudomonadati</taxon>
        <taxon>Pseudomonadota</taxon>
        <taxon>Alphaproteobacteria</taxon>
        <taxon>Sphingomonadales</taxon>
        <taxon>Sphingomonadaceae</taxon>
        <taxon>Sphingomonas</taxon>
    </lineage>
</organism>
<dbReference type="InterPro" id="IPR015421">
    <property type="entry name" value="PyrdxlP-dep_Trfase_major"/>
</dbReference>
<dbReference type="EMBL" id="JBHTJG010000014">
    <property type="protein sequence ID" value="MFD0948527.1"/>
    <property type="molecule type" value="Genomic_DNA"/>
</dbReference>
<evidence type="ECO:0000313" key="3">
    <source>
        <dbReference type="EMBL" id="MFD0948527.1"/>
    </source>
</evidence>
<dbReference type="NCBIfam" id="TIGR01976">
    <property type="entry name" value="am_tr_V_VC1184"/>
    <property type="match status" value="1"/>
</dbReference>
<reference evidence="4" key="1">
    <citation type="journal article" date="2019" name="Int. J. Syst. Evol. Microbiol.">
        <title>The Global Catalogue of Microorganisms (GCM) 10K type strain sequencing project: providing services to taxonomists for standard genome sequencing and annotation.</title>
        <authorList>
            <consortium name="The Broad Institute Genomics Platform"/>
            <consortium name="The Broad Institute Genome Sequencing Center for Infectious Disease"/>
            <person name="Wu L."/>
            <person name="Ma J."/>
        </authorList>
    </citation>
    <scope>NUCLEOTIDE SEQUENCE [LARGE SCALE GENOMIC DNA]</scope>
    <source>
        <strain evidence="4">CCUG 62982</strain>
    </source>
</reference>
<keyword evidence="1" id="KW-0663">Pyridoxal phosphate</keyword>
<dbReference type="InterPro" id="IPR011340">
    <property type="entry name" value="Cys_dSase-rel"/>
</dbReference>
<accession>A0ABW3HCJ0</accession>